<reference evidence="1" key="1">
    <citation type="submission" date="2023-07" db="EMBL/GenBank/DDBJ databases">
        <authorList>
            <person name="Kim M.K."/>
        </authorList>
    </citation>
    <scope>NUCLEOTIDE SEQUENCE</scope>
    <source>
        <strain evidence="1">M29</strain>
    </source>
</reference>
<accession>A0ABT9AJ89</accession>
<dbReference type="RefSeq" id="WP_305014568.1">
    <property type="nucleotide sequence ID" value="NZ_JAUQSX010000025.1"/>
</dbReference>
<organism evidence="1 2">
    <name type="scientific">Hymenobacter mellowenesis</name>
    <dbReference type="NCBI Taxonomy" id="3063995"/>
    <lineage>
        <taxon>Bacteria</taxon>
        <taxon>Pseudomonadati</taxon>
        <taxon>Bacteroidota</taxon>
        <taxon>Cytophagia</taxon>
        <taxon>Cytophagales</taxon>
        <taxon>Hymenobacteraceae</taxon>
        <taxon>Hymenobacter</taxon>
    </lineage>
</organism>
<gene>
    <name evidence="1" type="ORF">Q5H92_26355</name>
</gene>
<proteinExistence type="predicted"/>
<protein>
    <submittedName>
        <fullName evidence="1">Uncharacterized protein</fullName>
    </submittedName>
</protein>
<dbReference type="Proteomes" id="UP001167796">
    <property type="component" value="Unassembled WGS sequence"/>
</dbReference>
<sequence length="269" mass="28306">MSKITITDESGAKCTGRLPSSWADVSLAQYAALAAAANWPDRCRALAALCDLPAQPFLDDVSLCLPILRGAPFLLDGPLPMPGTDGDTSFRHAGTTYVPAPADLDKIAGAQLEALLNFLLEHDGNALACAPALLAVLYKPAGKKPLFGPAPDVPLTADVVEASARAFESLPMSVAWPLIGNFLSRSAATATSIAKFLAVQPAAEQLLSAMETHLTTSGRSGFCWNFAAWALVRWTKRVRNRLTISSLPFAFTGPLTSSSSAPTAPARDE</sequence>
<evidence type="ECO:0000313" key="2">
    <source>
        <dbReference type="Proteomes" id="UP001167796"/>
    </source>
</evidence>
<keyword evidence="2" id="KW-1185">Reference proteome</keyword>
<name>A0ABT9AJ89_9BACT</name>
<evidence type="ECO:0000313" key="1">
    <source>
        <dbReference type="EMBL" id="MDO7849909.1"/>
    </source>
</evidence>
<comment type="caution">
    <text evidence="1">The sequence shown here is derived from an EMBL/GenBank/DDBJ whole genome shotgun (WGS) entry which is preliminary data.</text>
</comment>
<dbReference type="EMBL" id="JAUQSX010000025">
    <property type="protein sequence ID" value="MDO7849909.1"/>
    <property type="molecule type" value="Genomic_DNA"/>
</dbReference>